<reference evidence="13" key="1">
    <citation type="journal article" date="2020" name="bioRxiv">
        <title>Chromosome-level reference genome of the European wasp spider Argiope bruennichi: a resource for studies on range expansion and evolutionary adaptation.</title>
        <authorList>
            <person name="Sheffer M.M."/>
            <person name="Hoppe A."/>
            <person name="Krehenwinkel H."/>
            <person name="Uhl G."/>
            <person name="Kuss A.W."/>
            <person name="Jensen L."/>
            <person name="Jensen C."/>
            <person name="Gillespie R.G."/>
            <person name="Hoff K.J."/>
            <person name="Prost S."/>
        </authorList>
    </citation>
    <scope>NUCLEOTIDE SEQUENCE</scope>
</reference>
<keyword evidence="8 12" id="KW-1133">Transmembrane helix</keyword>
<dbReference type="Proteomes" id="UP000807504">
    <property type="component" value="Unassembled WGS sequence"/>
</dbReference>
<evidence type="ECO:0000256" key="1">
    <source>
        <dbReference type="ARBA" id="ARBA00004610"/>
    </source>
</evidence>
<keyword evidence="5 12" id="KW-0812">Transmembrane</keyword>
<dbReference type="PROSITE" id="PS51013">
    <property type="entry name" value="PANNEXIN"/>
    <property type="match status" value="1"/>
</dbReference>
<keyword evidence="7" id="KW-0965">Cell junction</keyword>
<comment type="subcellular location">
    <subcellularLocation>
        <location evidence="1">Cell junction</location>
        <location evidence="1">Gap junction</location>
    </subcellularLocation>
    <subcellularLocation>
        <location evidence="2 12">Cell membrane</location>
        <topology evidence="2 12">Multi-pass membrane protein</topology>
    </subcellularLocation>
</comment>
<keyword evidence="6" id="KW-0303">Gap junction</keyword>
<feature type="transmembrane region" description="Helical" evidence="12">
    <location>
        <begin position="141"/>
        <end position="163"/>
    </location>
</feature>
<dbReference type="Pfam" id="PF00876">
    <property type="entry name" value="Innexin"/>
    <property type="match status" value="1"/>
</dbReference>
<keyword evidence="14" id="KW-1185">Reference proteome</keyword>
<keyword evidence="3 12" id="KW-0813">Transport</keyword>
<sequence length="186" mass="21806">MMVFQCHNWLSKVNDTRDSDVMSDDEDGIWNGLVLTSGIWKMDFVSRLKDFLGFWALQATSSSVSTSNWVFALQYKYTSIVLIICSTSVAINQFLFHPINCNENRGLDTLCWMRKSFHIPFIFSEKYGVQVNYGSEQYHSYYQWFCFVLLVQAIMFYLPGHFWQAKEKGRMKKLSRDDLHNSKAKV</sequence>
<comment type="caution">
    <text evidence="12">Lacks conserved residue(s) required for the propagation of feature annotation.</text>
</comment>
<dbReference type="PANTHER" id="PTHR11893:SF36">
    <property type="entry name" value="INNEXIN-5"/>
    <property type="match status" value="1"/>
</dbReference>
<dbReference type="GO" id="GO:0034220">
    <property type="term" value="P:monoatomic ion transmembrane transport"/>
    <property type="evidence" value="ECO:0007669"/>
    <property type="project" value="UniProtKB-KW"/>
</dbReference>
<dbReference type="GO" id="GO:0005243">
    <property type="term" value="F:gap junction channel activity"/>
    <property type="evidence" value="ECO:0007669"/>
    <property type="project" value="TreeGrafter"/>
</dbReference>
<evidence type="ECO:0000256" key="8">
    <source>
        <dbReference type="ARBA" id="ARBA00022989"/>
    </source>
</evidence>
<dbReference type="GO" id="GO:0005921">
    <property type="term" value="C:gap junction"/>
    <property type="evidence" value="ECO:0007669"/>
    <property type="project" value="UniProtKB-SubCell"/>
</dbReference>
<accession>A0A8T0EH17</accession>
<comment type="similarity">
    <text evidence="12">Belongs to the pannexin family.</text>
</comment>
<organism evidence="13 14">
    <name type="scientific">Argiope bruennichi</name>
    <name type="common">Wasp spider</name>
    <name type="synonym">Aranea bruennichi</name>
    <dbReference type="NCBI Taxonomy" id="94029"/>
    <lineage>
        <taxon>Eukaryota</taxon>
        <taxon>Metazoa</taxon>
        <taxon>Ecdysozoa</taxon>
        <taxon>Arthropoda</taxon>
        <taxon>Chelicerata</taxon>
        <taxon>Arachnida</taxon>
        <taxon>Araneae</taxon>
        <taxon>Araneomorphae</taxon>
        <taxon>Entelegynae</taxon>
        <taxon>Araneoidea</taxon>
        <taxon>Araneidae</taxon>
        <taxon>Argiope</taxon>
    </lineage>
</organism>
<dbReference type="InterPro" id="IPR000990">
    <property type="entry name" value="Innexin"/>
</dbReference>
<evidence type="ECO:0000256" key="10">
    <source>
        <dbReference type="ARBA" id="ARBA00023136"/>
    </source>
</evidence>
<proteinExistence type="inferred from homology"/>
<comment type="function">
    <text evidence="12">Structural component of the gap junctions.</text>
</comment>
<evidence type="ECO:0000256" key="12">
    <source>
        <dbReference type="RuleBase" id="RU010713"/>
    </source>
</evidence>
<dbReference type="GO" id="GO:0005886">
    <property type="term" value="C:plasma membrane"/>
    <property type="evidence" value="ECO:0007669"/>
    <property type="project" value="UniProtKB-SubCell"/>
</dbReference>
<evidence type="ECO:0000256" key="6">
    <source>
        <dbReference type="ARBA" id="ARBA00022868"/>
    </source>
</evidence>
<name>A0A8T0EH17_ARGBR</name>
<evidence type="ECO:0000256" key="5">
    <source>
        <dbReference type="ARBA" id="ARBA00022692"/>
    </source>
</evidence>
<evidence type="ECO:0000256" key="9">
    <source>
        <dbReference type="ARBA" id="ARBA00023065"/>
    </source>
</evidence>
<dbReference type="PRINTS" id="PR01262">
    <property type="entry name" value="INNEXIN"/>
</dbReference>
<comment type="caution">
    <text evidence="13">The sequence shown here is derived from an EMBL/GenBank/DDBJ whole genome shotgun (WGS) entry which is preliminary data.</text>
</comment>
<dbReference type="EMBL" id="JABXBU010002227">
    <property type="protein sequence ID" value="KAF8773080.1"/>
    <property type="molecule type" value="Genomic_DNA"/>
</dbReference>
<reference evidence="13" key="2">
    <citation type="submission" date="2020-06" db="EMBL/GenBank/DDBJ databases">
        <authorList>
            <person name="Sheffer M."/>
        </authorList>
    </citation>
    <scope>NUCLEOTIDE SEQUENCE</scope>
</reference>
<evidence type="ECO:0000313" key="14">
    <source>
        <dbReference type="Proteomes" id="UP000807504"/>
    </source>
</evidence>
<feature type="transmembrane region" description="Helical" evidence="12">
    <location>
        <begin position="77"/>
        <end position="96"/>
    </location>
</feature>
<evidence type="ECO:0000256" key="7">
    <source>
        <dbReference type="ARBA" id="ARBA00022949"/>
    </source>
</evidence>
<keyword evidence="4" id="KW-1003">Cell membrane</keyword>
<keyword evidence="10 12" id="KW-0472">Membrane</keyword>
<keyword evidence="9 12" id="KW-0406">Ion transport</keyword>
<evidence type="ECO:0000256" key="11">
    <source>
        <dbReference type="ARBA" id="ARBA00023303"/>
    </source>
</evidence>
<evidence type="ECO:0000256" key="2">
    <source>
        <dbReference type="ARBA" id="ARBA00004651"/>
    </source>
</evidence>
<dbReference type="PANTHER" id="PTHR11893">
    <property type="entry name" value="INNEXIN"/>
    <property type="match status" value="1"/>
</dbReference>
<dbReference type="AlphaFoldDB" id="A0A8T0EH17"/>
<protein>
    <recommendedName>
        <fullName evidence="12">Innexin</fullName>
    </recommendedName>
</protein>
<gene>
    <name evidence="12" type="primary">inx</name>
    <name evidence="13" type="ORF">HNY73_015774</name>
</gene>
<evidence type="ECO:0000313" key="13">
    <source>
        <dbReference type="EMBL" id="KAF8773080.1"/>
    </source>
</evidence>
<evidence type="ECO:0000256" key="3">
    <source>
        <dbReference type="ARBA" id="ARBA00022448"/>
    </source>
</evidence>
<keyword evidence="11 12" id="KW-0407">Ion channel</keyword>
<evidence type="ECO:0000256" key="4">
    <source>
        <dbReference type="ARBA" id="ARBA00022475"/>
    </source>
</evidence>